<dbReference type="CDD" id="cd04301">
    <property type="entry name" value="NAT_SF"/>
    <property type="match status" value="1"/>
</dbReference>
<evidence type="ECO:0000313" key="3">
    <source>
        <dbReference type="Proteomes" id="UP000823927"/>
    </source>
</evidence>
<dbReference type="InterPro" id="IPR050276">
    <property type="entry name" value="MshD_Acetyltransferase"/>
</dbReference>
<accession>A0A9D1JPF4</accession>
<name>A0A9D1JPF4_9FIRM</name>
<protein>
    <submittedName>
        <fullName evidence="2">GNAT family N-acetyltransferase</fullName>
    </submittedName>
</protein>
<evidence type="ECO:0000259" key="1">
    <source>
        <dbReference type="PROSITE" id="PS51186"/>
    </source>
</evidence>
<dbReference type="SUPFAM" id="SSF55729">
    <property type="entry name" value="Acyl-CoA N-acyltransferases (Nat)"/>
    <property type="match status" value="1"/>
</dbReference>
<gene>
    <name evidence="2" type="ORF">IAB46_00540</name>
</gene>
<dbReference type="InterPro" id="IPR000182">
    <property type="entry name" value="GNAT_dom"/>
</dbReference>
<evidence type="ECO:0000313" key="2">
    <source>
        <dbReference type="EMBL" id="HIS46048.1"/>
    </source>
</evidence>
<dbReference type="Gene3D" id="3.40.630.30">
    <property type="match status" value="1"/>
</dbReference>
<dbReference type="EMBL" id="DVIT01000002">
    <property type="protein sequence ID" value="HIS46048.1"/>
    <property type="molecule type" value="Genomic_DNA"/>
</dbReference>
<proteinExistence type="predicted"/>
<dbReference type="AlphaFoldDB" id="A0A9D1JPF4"/>
<organism evidence="2 3">
    <name type="scientific">Candidatus Scybalocola faecigallinarum</name>
    <dbReference type="NCBI Taxonomy" id="2840941"/>
    <lineage>
        <taxon>Bacteria</taxon>
        <taxon>Bacillati</taxon>
        <taxon>Bacillota</taxon>
        <taxon>Clostridia</taxon>
        <taxon>Lachnospirales</taxon>
        <taxon>Lachnospiraceae</taxon>
        <taxon>Lachnospiraceae incertae sedis</taxon>
        <taxon>Candidatus Scybalocola (ex Gilroy et al. 2021)</taxon>
    </lineage>
</organism>
<dbReference type="Proteomes" id="UP000823927">
    <property type="component" value="Unassembled WGS sequence"/>
</dbReference>
<dbReference type="GO" id="GO:0016747">
    <property type="term" value="F:acyltransferase activity, transferring groups other than amino-acyl groups"/>
    <property type="evidence" value="ECO:0007669"/>
    <property type="project" value="InterPro"/>
</dbReference>
<dbReference type="Pfam" id="PF00583">
    <property type="entry name" value="Acetyltransf_1"/>
    <property type="match status" value="1"/>
</dbReference>
<reference evidence="2" key="2">
    <citation type="journal article" date="2021" name="PeerJ">
        <title>Extensive microbial diversity within the chicken gut microbiome revealed by metagenomics and culture.</title>
        <authorList>
            <person name="Gilroy R."/>
            <person name="Ravi A."/>
            <person name="Getino M."/>
            <person name="Pursley I."/>
            <person name="Horton D.L."/>
            <person name="Alikhan N.F."/>
            <person name="Baker D."/>
            <person name="Gharbi K."/>
            <person name="Hall N."/>
            <person name="Watson M."/>
            <person name="Adriaenssens E.M."/>
            <person name="Foster-Nyarko E."/>
            <person name="Jarju S."/>
            <person name="Secka A."/>
            <person name="Antonio M."/>
            <person name="Oren A."/>
            <person name="Chaudhuri R.R."/>
            <person name="La Ragione R."/>
            <person name="Hildebrand F."/>
            <person name="Pallen M.J."/>
        </authorList>
    </citation>
    <scope>NUCLEOTIDE SEQUENCE</scope>
    <source>
        <strain evidence="2">CHK178-757</strain>
    </source>
</reference>
<sequence>MKQLKEKEYEEFQQYLYNKSHGYIWTPDTLEIICSGNEYDPEKIGKQMLEMKVKLQNEHISHMLSDKRNKYVIRSLRKSETELLKDFLYEAIFIPEGVEPPPKDIVEKPELRVYTDDFGSHKGDNCLVADFGGKVVGAVWTRIMNDYGHVDDETPSFAISLYKEYRGQGIGSQLMVKMLELLKWQGFEKASLAVQTANYAVKMYENVGFKTVDENAEEYIMVCEL</sequence>
<dbReference type="PANTHER" id="PTHR43617">
    <property type="entry name" value="L-AMINO ACID N-ACETYLTRANSFERASE"/>
    <property type="match status" value="1"/>
</dbReference>
<dbReference type="PANTHER" id="PTHR43617:SF2">
    <property type="entry name" value="UPF0039 PROTEIN SLL0451"/>
    <property type="match status" value="1"/>
</dbReference>
<comment type="caution">
    <text evidence="2">The sequence shown here is derived from an EMBL/GenBank/DDBJ whole genome shotgun (WGS) entry which is preliminary data.</text>
</comment>
<feature type="domain" description="N-acetyltransferase" evidence="1">
    <location>
        <begin position="71"/>
        <end position="225"/>
    </location>
</feature>
<reference evidence="2" key="1">
    <citation type="submission" date="2020-10" db="EMBL/GenBank/DDBJ databases">
        <authorList>
            <person name="Gilroy R."/>
        </authorList>
    </citation>
    <scope>NUCLEOTIDE SEQUENCE</scope>
    <source>
        <strain evidence="2">CHK178-757</strain>
    </source>
</reference>
<dbReference type="InterPro" id="IPR016181">
    <property type="entry name" value="Acyl_CoA_acyltransferase"/>
</dbReference>
<dbReference type="PROSITE" id="PS51186">
    <property type="entry name" value="GNAT"/>
    <property type="match status" value="1"/>
</dbReference>